<proteinExistence type="predicted"/>
<name>A0A9P5MMX2_9AGAM</name>
<organism evidence="1 2">
    <name type="scientific">Russula ochroleuca</name>
    <dbReference type="NCBI Taxonomy" id="152965"/>
    <lineage>
        <taxon>Eukaryota</taxon>
        <taxon>Fungi</taxon>
        <taxon>Dikarya</taxon>
        <taxon>Basidiomycota</taxon>
        <taxon>Agaricomycotina</taxon>
        <taxon>Agaricomycetes</taxon>
        <taxon>Russulales</taxon>
        <taxon>Russulaceae</taxon>
        <taxon>Russula</taxon>
    </lineage>
</organism>
<reference evidence="1" key="1">
    <citation type="submission" date="2019-10" db="EMBL/GenBank/DDBJ databases">
        <authorList>
            <consortium name="DOE Joint Genome Institute"/>
            <person name="Kuo A."/>
            <person name="Miyauchi S."/>
            <person name="Kiss E."/>
            <person name="Drula E."/>
            <person name="Kohler A."/>
            <person name="Sanchez-Garcia M."/>
            <person name="Andreopoulos B."/>
            <person name="Barry K.W."/>
            <person name="Bonito G."/>
            <person name="Buee M."/>
            <person name="Carver A."/>
            <person name="Chen C."/>
            <person name="Cichocki N."/>
            <person name="Clum A."/>
            <person name="Culley D."/>
            <person name="Crous P.W."/>
            <person name="Fauchery L."/>
            <person name="Girlanda M."/>
            <person name="Hayes R."/>
            <person name="Keri Z."/>
            <person name="LaButti K."/>
            <person name="Lipzen A."/>
            <person name="Lombard V."/>
            <person name="Magnuson J."/>
            <person name="Maillard F."/>
            <person name="Morin E."/>
            <person name="Murat C."/>
            <person name="Nolan M."/>
            <person name="Ohm R."/>
            <person name="Pangilinan J."/>
            <person name="Pereira M."/>
            <person name="Perotto S."/>
            <person name="Peter M."/>
            <person name="Riley R."/>
            <person name="Sitrit Y."/>
            <person name="Stielow B."/>
            <person name="Szollosi G."/>
            <person name="Zifcakova L."/>
            <person name="Stursova M."/>
            <person name="Spatafora J.W."/>
            <person name="Tedersoo L."/>
            <person name="Vaario L.-M."/>
            <person name="Yamada A."/>
            <person name="Yan M."/>
            <person name="Wang P."/>
            <person name="Xu J."/>
            <person name="Bruns T."/>
            <person name="Baldrian P."/>
            <person name="Vilgalys R."/>
            <person name="Henrissat B."/>
            <person name="Grigoriev I.V."/>
            <person name="Hibbett D."/>
            <person name="Nagy L.G."/>
            <person name="Martin F.M."/>
        </authorList>
    </citation>
    <scope>NUCLEOTIDE SEQUENCE</scope>
    <source>
        <strain evidence="1">Prilba</strain>
    </source>
</reference>
<accession>A0A9P5MMX2</accession>
<reference evidence="1" key="2">
    <citation type="journal article" date="2020" name="Nat. Commun.">
        <title>Large-scale genome sequencing of mycorrhizal fungi provides insights into the early evolution of symbiotic traits.</title>
        <authorList>
            <person name="Miyauchi S."/>
            <person name="Kiss E."/>
            <person name="Kuo A."/>
            <person name="Drula E."/>
            <person name="Kohler A."/>
            <person name="Sanchez-Garcia M."/>
            <person name="Morin E."/>
            <person name="Andreopoulos B."/>
            <person name="Barry K.W."/>
            <person name="Bonito G."/>
            <person name="Buee M."/>
            <person name="Carver A."/>
            <person name="Chen C."/>
            <person name="Cichocki N."/>
            <person name="Clum A."/>
            <person name="Culley D."/>
            <person name="Crous P.W."/>
            <person name="Fauchery L."/>
            <person name="Girlanda M."/>
            <person name="Hayes R.D."/>
            <person name="Keri Z."/>
            <person name="LaButti K."/>
            <person name="Lipzen A."/>
            <person name="Lombard V."/>
            <person name="Magnuson J."/>
            <person name="Maillard F."/>
            <person name="Murat C."/>
            <person name="Nolan M."/>
            <person name="Ohm R.A."/>
            <person name="Pangilinan J."/>
            <person name="Pereira M.F."/>
            <person name="Perotto S."/>
            <person name="Peter M."/>
            <person name="Pfister S."/>
            <person name="Riley R."/>
            <person name="Sitrit Y."/>
            <person name="Stielow J.B."/>
            <person name="Szollosi G."/>
            <person name="Zifcakova L."/>
            <person name="Stursova M."/>
            <person name="Spatafora J.W."/>
            <person name="Tedersoo L."/>
            <person name="Vaario L.M."/>
            <person name="Yamada A."/>
            <person name="Yan M."/>
            <person name="Wang P."/>
            <person name="Xu J."/>
            <person name="Bruns T."/>
            <person name="Baldrian P."/>
            <person name="Vilgalys R."/>
            <person name="Dunand C."/>
            <person name="Henrissat B."/>
            <person name="Grigoriev I.V."/>
            <person name="Hibbett D."/>
            <person name="Nagy L.G."/>
            <person name="Martin F.M."/>
        </authorList>
    </citation>
    <scope>NUCLEOTIDE SEQUENCE</scope>
    <source>
        <strain evidence="1">Prilba</strain>
    </source>
</reference>
<sequence>MKEYGFGIHLLDDLGERHLDILLTCPQEPDQPRDELVVDPLRHSALFIGLLERDAGALRGLILVMPLERVAAGKEVPADVAEGDFQRRRHLIWRIEPRAQSACVAASRALYPVLNFLGNLKYSFSASSCCCCCCCCGTCSCCTGTSSTLPSTQISSLSTVCSPRPCWRLGPCKGRW</sequence>
<dbReference type="EMBL" id="WHVB01000021">
    <property type="protein sequence ID" value="KAF8472279.1"/>
    <property type="molecule type" value="Genomic_DNA"/>
</dbReference>
<protein>
    <submittedName>
        <fullName evidence="1">Uncharacterized protein</fullName>
    </submittedName>
</protein>
<evidence type="ECO:0000313" key="2">
    <source>
        <dbReference type="Proteomes" id="UP000759537"/>
    </source>
</evidence>
<comment type="caution">
    <text evidence="1">The sequence shown here is derived from an EMBL/GenBank/DDBJ whole genome shotgun (WGS) entry which is preliminary data.</text>
</comment>
<dbReference type="AlphaFoldDB" id="A0A9P5MMX2"/>
<keyword evidence="2" id="KW-1185">Reference proteome</keyword>
<gene>
    <name evidence="1" type="ORF">DFH94DRAFT_194293</name>
</gene>
<evidence type="ECO:0000313" key="1">
    <source>
        <dbReference type="EMBL" id="KAF8472279.1"/>
    </source>
</evidence>
<dbReference type="Proteomes" id="UP000759537">
    <property type="component" value="Unassembled WGS sequence"/>
</dbReference>
<dbReference type="OrthoDB" id="3326389at2759"/>